<feature type="transmembrane region" description="Helical" evidence="1">
    <location>
        <begin position="18"/>
        <end position="35"/>
    </location>
</feature>
<protein>
    <submittedName>
        <fullName evidence="2">Uncharacterized protein</fullName>
    </submittedName>
</protein>
<organism evidence="2 3">
    <name type="scientific">Babesia gibsoni</name>
    <dbReference type="NCBI Taxonomy" id="33632"/>
    <lineage>
        <taxon>Eukaryota</taxon>
        <taxon>Sar</taxon>
        <taxon>Alveolata</taxon>
        <taxon>Apicomplexa</taxon>
        <taxon>Aconoidasida</taxon>
        <taxon>Piroplasmida</taxon>
        <taxon>Babesiidae</taxon>
        <taxon>Babesia</taxon>
    </lineage>
</organism>
<gene>
    <name evidence="2" type="ORF">BgAZ_205770</name>
</gene>
<keyword evidence="1" id="KW-1133">Transmembrane helix</keyword>
<keyword evidence="1" id="KW-0472">Membrane</keyword>
<proteinExistence type="predicted"/>
<dbReference type="EMBL" id="JAVEPI010000002">
    <property type="protein sequence ID" value="KAK1443701.1"/>
    <property type="molecule type" value="Genomic_DNA"/>
</dbReference>
<dbReference type="Proteomes" id="UP001230268">
    <property type="component" value="Unassembled WGS sequence"/>
</dbReference>
<sequence>MDVSTYLVGLESNTVDEYHNTLCCFTFVAGIAAIMHWHFKRFINSTVDVVFSSCMICFIWRPTWVALTAMMTFSLTLFCGSLLLVGAGIIYQQVSFGFILVNGAKIVWSEAMIKNIQLLAYAFDIVHSLVIFWVLNAAWENPAKDTTMDDIDYIDYYENESVWTPYAGTGTIIAEYDGTTSNRSKK</sequence>
<dbReference type="AlphaFoldDB" id="A0AAD8PEB2"/>
<evidence type="ECO:0000313" key="2">
    <source>
        <dbReference type="EMBL" id="KAK1443701.1"/>
    </source>
</evidence>
<feature type="transmembrane region" description="Helical" evidence="1">
    <location>
        <begin position="118"/>
        <end position="139"/>
    </location>
</feature>
<feature type="transmembrane region" description="Helical" evidence="1">
    <location>
        <begin position="42"/>
        <end position="61"/>
    </location>
</feature>
<accession>A0AAD8PEB2</accession>
<evidence type="ECO:0000256" key="1">
    <source>
        <dbReference type="SAM" id="Phobius"/>
    </source>
</evidence>
<keyword evidence="1" id="KW-0812">Transmembrane</keyword>
<keyword evidence="3" id="KW-1185">Reference proteome</keyword>
<comment type="caution">
    <text evidence="2">The sequence shown here is derived from an EMBL/GenBank/DDBJ whole genome shotgun (WGS) entry which is preliminary data.</text>
</comment>
<reference evidence="2" key="1">
    <citation type="submission" date="2023-08" db="EMBL/GenBank/DDBJ databases">
        <title>Draft sequence of the Babesia gibsoni genome.</title>
        <authorList>
            <person name="Yamagishi J.Y."/>
            <person name="Xuan X.X."/>
        </authorList>
    </citation>
    <scope>NUCLEOTIDE SEQUENCE</scope>
    <source>
        <strain evidence="2">Azabu</strain>
    </source>
</reference>
<name>A0AAD8PEB2_BABGI</name>
<evidence type="ECO:0000313" key="3">
    <source>
        <dbReference type="Proteomes" id="UP001230268"/>
    </source>
</evidence>